<evidence type="ECO:0000256" key="6">
    <source>
        <dbReference type="ARBA" id="ARBA00023004"/>
    </source>
</evidence>
<dbReference type="InterPro" id="IPR001128">
    <property type="entry name" value="Cyt_P450"/>
</dbReference>
<dbReference type="EC" id="1.14.14.46" evidence="10"/>
<evidence type="ECO:0000256" key="8">
    <source>
        <dbReference type="ARBA" id="ARBA00043906"/>
    </source>
</evidence>
<evidence type="ECO:0000256" key="7">
    <source>
        <dbReference type="ARBA" id="ARBA00023033"/>
    </source>
</evidence>
<dbReference type="PANTHER" id="PTHR46696">
    <property type="entry name" value="P450, PUTATIVE (EUROFUNG)-RELATED"/>
    <property type="match status" value="1"/>
</dbReference>
<evidence type="ECO:0000256" key="1">
    <source>
        <dbReference type="ARBA" id="ARBA00001971"/>
    </source>
</evidence>
<dbReference type="AlphaFoldDB" id="A0A2C9D7Q0"/>
<dbReference type="PROSITE" id="PS00086">
    <property type="entry name" value="CYTOCHROME_P450"/>
    <property type="match status" value="1"/>
</dbReference>
<dbReference type="PANTHER" id="PTHR46696:SF1">
    <property type="entry name" value="CYTOCHROME P450 YJIB-RELATED"/>
    <property type="match status" value="1"/>
</dbReference>
<keyword evidence="4 9" id="KW-0479">Metal-binding</keyword>
<dbReference type="KEGG" id="hdi:HDIA_2658"/>
<organism evidence="10 11">
    <name type="scientific">Hartmannibacter diazotrophicus</name>
    <dbReference type="NCBI Taxonomy" id="1482074"/>
    <lineage>
        <taxon>Bacteria</taxon>
        <taxon>Pseudomonadati</taxon>
        <taxon>Pseudomonadota</taxon>
        <taxon>Alphaproteobacteria</taxon>
        <taxon>Hyphomicrobiales</taxon>
        <taxon>Pleomorphomonadaceae</taxon>
        <taxon>Hartmannibacter</taxon>
    </lineage>
</organism>
<comment type="cofactor">
    <cofactor evidence="1">
        <name>heme</name>
        <dbReference type="ChEBI" id="CHEBI:30413"/>
    </cofactor>
</comment>
<dbReference type="PRINTS" id="PR00359">
    <property type="entry name" value="BP450"/>
</dbReference>
<accession>A0A2C9D7Q0</accession>
<dbReference type="RefSeq" id="WP_099556611.1">
    <property type="nucleotide sequence ID" value="NZ_LT960614.1"/>
</dbReference>
<dbReference type="InterPro" id="IPR017972">
    <property type="entry name" value="Cyt_P450_CS"/>
</dbReference>
<keyword evidence="6 9" id="KW-0408">Iron</keyword>
<dbReference type="GO" id="GO:0016705">
    <property type="term" value="F:oxidoreductase activity, acting on paired donors, with incorporation or reduction of molecular oxygen"/>
    <property type="evidence" value="ECO:0007669"/>
    <property type="project" value="InterPro"/>
</dbReference>
<keyword evidence="7 9" id="KW-0503">Monooxygenase</keyword>
<gene>
    <name evidence="10" type="primary">bioI</name>
    <name evidence="10" type="ORF">HDIA_2658</name>
</gene>
<dbReference type="FunFam" id="1.10.630.10:FF:000018">
    <property type="entry name" value="Cytochrome P450 monooxygenase"/>
    <property type="match status" value="1"/>
</dbReference>
<evidence type="ECO:0000256" key="9">
    <source>
        <dbReference type="RuleBase" id="RU000461"/>
    </source>
</evidence>
<name>A0A2C9D7Q0_9HYPH</name>
<dbReference type="GO" id="GO:0020037">
    <property type="term" value="F:heme binding"/>
    <property type="evidence" value="ECO:0007669"/>
    <property type="project" value="InterPro"/>
</dbReference>
<keyword evidence="5 9" id="KW-0560">Oxidoreductase</keyword>
<dbReference type="EMBL" id="LT960614">
    <property type="protein sequence ID" value="SON56199.1"/>
    <property type="molecule type" value="Genomic_DNA"/>
</dbReference>
<proteinExistence type="inferred from homology"/>
<keyword evidence="3 9" id="KW-0349">Heme</keyword>
<sequence length="409" mass="45982">MIDFDRHTRILRQSPTDQVFVQNPYPIYAAVRSVSPIFFWEDYGHWCCAGFDDVSALLRDRRFGREVTHVASREELGWEPIPDRLQPFYDIEAHSLLEREPPVHMRLRGLVNRAFVSRQVERLRPRIEALANDLIDGFEAKGEAELITAYATPIPVVVICELLGVPAREADRLLDWSHRMVAMYQFGRTRADEDAAVQASQAFAAFIRAYVDERRSAPGDDLISRLIAAEEAGETLSTDELVTTCILLLNAGHEATVHAIGNAVSAILLHDVDVAGTTARPGGFGALAEELLRFDPPLHMFTRYALEDLDYKGVSFRKGDKVGLLLGAANRDPGRFPDPDRIDPARSDAGHVAFGAGIHFCVGAPLARLELQVALEVLFRRLPRLRLRERPRYRDAYHFHGAERIDVAW</sequence>
<evidence type="ECO:0000256" key="2">
    <source>
        <dbReference type="ARBA" id="ARBA00010617"/>
    </source>
</evidence>
<evidence type="ECO:0000256" key="4">
    <source>
        <dbReference type="ARBA" id="ARBA00022723"/>
    </source>
</evidence>
<evidence type="ECO:0000256" key="5">
    <source>
        <dbReference type="ARBA" id="ARBA00023002"/>
    </source>
</evidence>
<dbReference type="GO" id="GO:0004497">
    <property type="term" value="F:monooxygenase activity"/>
    <property type="evidence" value="ECO:0007669"/>
    <property type="project" value="UniProtKB-KW"/>
</dbReference>
<dbReference type="Pfam" id="PF00067">
    <property type="entry name" value="p450"/>
    <property type="match status" value="2"/>
</dbReference>
<protein>
    <submittedName>
        <fullName evidence="10">Biotin biosynthesis cytochrome P450</fullName>
        <ecNumber evidence="10">1.14.14.46</ecNumber>
    </submittedName>
</protein>
<dbReference type="SUPFAM" id="SSF48264">
    <property type="entry name" value="Cytochrome P450"/>
    <property type="match status" value="1"/>
</dbReference>
<dbReference type="CDD" id="cd20625">
    <property type="entry name" value="CYP164-like"/>
    <property type="match status" value="1"/>
</dbReference>
<evidence type="ECO:0000256" key="3">
    <source>
        <dbReference type="ARBA" id="ARBA00022617"/>
    </source>
</evidence>
<dbReference type="InterPro" id="IPR002397">
    <property type="entry name" value="Cyt_P450_B"/>
</dbReference>
<dbReference type="Proteomes" id="UP000223606">
    <property type="component" value="Chromosome 1"/>
</dbReference>
<evidence type="ECO:0000313" key="11">
    <source>
        <dbReference type="Proteomes" id="UP000223606"/>
    </source>
</evidence>
<dbReference type="Gene3D" id="1.10.630.10">
    <property type="entry name" value="Cytochrome P450"/>
    <property type="match status" value="1"/>
</dbReference>
<keyword evidence="11" id="KW-1185">Reference proteome</keyword>
<dbReference type="InterPro" id="IPR036396">
    <property type="entry name" value="Cyt_P450_sf"/>
</dbReference>
<evidence type="ECO:0000313" key="10">
    <source>
        <dbReference type="EMBL" id="SON56199.1"/>
    </source>
</evidence>
<dbReference type="OrthoDB" id="9801155at2"/>
<comment type="similarity">
    <text evidence="2 9">Belongs to the cytochrome P450 family.</text>
</comment>
<comment type="function">
    <text evidence="8">Cytochromes P450 are a group of heme-thiolate monooxygenases. They oxidize a variety of structurally unrelated compounds, including steroids, fatty acids, and xenobiotics.</text>
</comment>
<reference evidence="11" key="1">
    <citation type="submission" date="2017-09" db="EMBL/GenBank/DDBJ databases">
        <title>Genome sequence of Nannocystis excedens DSM 71.</title>
        <authorList>
            <person name="Blom J."/>
        </authorList>
    </citation>
    <scope>NUCLEOTIDE SEQUENCE [LARGE SCALE GENOMIC DNA]</scope>
    <source>
        <strain evidence="11">type strain: E19</strain>
    </source>
</reference>
<dbReference type="GO" id="GO:0005506">
    <property type="term" value="F:iron ion binding"/>
    <property type="evidence" value="ECO:0007669"/>
    <property type="project" value="InterPro"/>
</dbReference>